<comment type="caution">
    <text evidence="4">The sequence shown here is derived from an EMBL/GenBank/DDBJ whole genome shotgun (WGS) entry which is preliminary data.</text>
</comment>
<feature type="modified residue" description="4-aspartylphosphate" evidence="1">
    <location>
        <position position="55"/>
    </location>
</feature>
<dbReference type="SUPFAM" id="SSF52172">
    <property type="entry name" value="CheY-like"/>
    <property type="match status" value="1"/>
</dbReference>
<evidence type="ECO:0000313" key="5">
    <source>
        <dbReference type="Proteomes" id="UP000676386"/>
    </source>
</evidence>
<evidence type="ECO:0000259" key="3">
    <source>
        <dbReference type="PROSITE" id="PS50930"/>
    </source>
</evidence>
<dbReference type="InterPro" id="IPR001789">
    <property type="entry name" value="Sig_transdc_resp-reg_receiver"/>
</dbReference>
<dbReference type="RefSeq" id="WP_211975438.1">
    <property type="nucleotide sequence ID" value="NZ_CBFHAM010000004.1"/>
</dbReference>
<evidence type="ECO:0000256" key="1">
    <source>
        <dbReference type="PROSITE-ProRule" id="PRU00169"/>
    </source>
</evidence>
<sequence length="233" mass="26415">MKLTAIAIDDEPVALAVIKNHAAMVPFLEMKGFFTNAFDAIDFLSKEKVDLLFLDIKMPDISGLDFLSSLPYPPMTVFTTAYSEHAVKSFELDAIDYLLKPFSLIRFMKACNKANNLLQLKQNGTPVSKEQPDYIFVKSGYEQFRIVLEDILYLESAGNYVNFILTDRKLISRLSMQEVVDLLPIALFTRVHRSYIVANNKIERADRNALYIKNIPIPIGAAYAPAIERILNL</sequence>
<dbReference type="PANTHER" id="PTHR37299:SF1">
    <property type="entry name" value="STAGE 0 SPORULATION PROTEIN A HOMOLOG"/>
    <property type="match status" value="1"/>
</dbReference>
<dbReference type="PROSITE" id="PS50930">
    <property type="entry name" value="HTH_LYTTR"/>
    <property type="match status" value="1"/>
</dbReference>
<keyword evidence="5" id="KW-1185">Reference proteome</keyword>
<accession>A0ABS5J506</accession>
<gene>
    <name evidence="4" type="ORF">KE626_23465</name>
</gene>
<dbReference type="Gene3D" id="3.40.50.2300">
    <property type="match status" value="1"/>
</dbReference>
<name>A0ABS5J506_9BACT</name>
<keyword evidence="1" id="KW-0597">Phosphoprotein</keyword>
<dbReference type="EMBL" id="JAGTXB010000013">
    <property type="protein sequence ID" value="MBS0030304.1"/>
    <property type="molecule type" value="Genomic_DNA"/>
</dbReference>
<dbReference type="InterPro" id="IPR011006">
    <property type="entry name" value="CheY-like_superfamily"/>
</dbReference>
<dbReference type="Proteomes" id="UP000676386">
    <property type="component" value="Unassembled WGS sequence"/>
</dbReference>
<reference evidence="4 5" key="1">
    <citation type="submission" date="2021-04" db="EMBL/GenBank/DDBJ databases">
        <title>Chitinophaga sp. nov., isolated from the rhizosphere soil.</title>
        <authorList>
            <person name="He S."/>
        </authorList>
    </citation>
    <scope>NUCLEOTIDE SEQUENCE [LARGE SCALE GENOMIC DNA]</scope>
    <source>
        <strain evidence="4 5">2R12</strain>
    </source>
</reference>
<dbReference type="InterPro" id="IPR007492">
    <property type="entry name" value="LytTR_DNA-bd_dom"/>
</dbReference>
<dbReference type="Gene3D" id="2.40.50.1020">
    <property type="entry name" value="LytTr DNA-binding domain"/>
    <property type="match status" value="1"/>
</dbReference>
<dbReference type="PANTHER" id="PTHR37299">
    <property type="entry name" value="TRANSCRIPTIONAL REGULATOR-RELATED"/>
    <property type="match status" value="1"/>
</dbReference>
<evidence type="ECO:0000259" key="2">
    <source>
        <dbReference type="PROSITE" id="PS50110"/>
    </source>
</evidence>
<dbReference type="Pfam" id="PF00072">
    <property type="entry name" value="Response_reg"/>
    <property type="match status" value="1"/>
</dbReference>
<protein>
    <submittedName>
        <fullName evidence="4">Response regulator transcription factor</fullName>
    </submittedName>
</protein>
<dbReference type="PROSITE" id="PS50110">
    <property type="entry name" value="RESPONSE_REGULATORY"/>
    <property type="match status" value="1"/>
</dbReference>
<dbReference type="InterPro" id="IPR046947">
    <property type="entry name" value="LytR-like"/>
</dbReference>
<evidence type="ECO:0000313" key="4">
    <source>
        <dbReference type="EMBL" id="MBS0030304.1"/>
    </source>
</evidence>
<proteinExistence type="predicted"/>
<organism evidence="4 5">
    <name type="scientific">Chitinophaga hostae</name>
    <dbReference type="NCBI Taxonomy" id="2831022"/>
    <lineage>
        <taxon>Bacteria</taxon>
        <taxon>Pseudomonadati</taxon>
        <taxon>Bacteroidota</taxon>
        <taxon>Chitinophagia</taxon>
        <taxon>Chitinophagales</taxon>
        <taxon>Chitinophagaceae</taxon>
        <taxon>Chitinophaga</taxon>
    </lineage>
</organism>
<feature type="domain" description="HTH LytTR-type" evidence="3">
    <location>
        <begin position="135"/>
        <end position="233"/>
    </location>
</feature>
<dbReference type="SMART" id="SM00850">
    <property type="entry name" value="LytTR"/>
    <property type="match status" value="1"/>
</dbReference>
<dbReference type="Pfam" id="PF04397">
    <property type="entry name" value="LytTR"/>
    <property type="match status" value="1"/>
</dbReference>
<dbReference type="SMART" id="SM00448">
    <property type="entry name" value="REC"/>
    <property type="match status" value="1"/>
</dbReference>
<feature type="domain" description="Response regulatory" evidence="2">
    <location>
        <begin position="4"/>
        <end position="115"/>
    </location>
</feature>